<evidence type="ECO:0000313" key="1">
    <source>
        <dbReference type="EMBL" id="OQB41616.1"/>
    </source>
</evidence>
<protein>
    <submittedName>
        <fullName evidence="1">Uncharacterized protein</fullName>
    </submittedName>
</protein>
<sequence length="69" mass="7774">MLDKQLSESYKSIATDLQAEPIDRGIIAESKQNDEYLRYKLTDTGISPYAVPGQENTTFIATSYEHTES</sequence>
<dbReference type="EMBL" id="MWDB01000013">
    <property type="protein sequence ID" value="OQB41616.1"/>
    <property type="molecule type" value="Genomic_DNA"/>
</dbReference>
<name>A0A1V5ZNK6_9BACT</name>
<accession>A0A1V5ZNK6</accession>
<dbReference type="AlphaFoldDB" id="A0A1V5ZNK6"/>
<organism evidence="1">
    <name type="scientific">candidate division CPR1 bacterium ADurb.Bin160</name>
    <dbReference type="NCBI Taxonomy" id="1852826"/>
    <lineage>
        <taxon>Bacteria</taxon>
        <taxon>candidate division CPR1</taxon>
    </lineage>
</organism>
<dbReference type="Proteomes" id="UP000485621">
    <property type="component" value="Unassembled WGS sequence"/>
</dbReference>
<reference evidence="1" key="1">
    <citation type="submission" date="2017-02" db="EMBL/GenBank/DDBJ databases">
        <title>Delving into the versatile metabolic prowess of the omnipresent phylum Bacteroidetes.</title>
        <authorList>
            <person name="Nobu M.K."/>
            <person name="Mei R."/>
            <person name="Narihiro T."/>
            <person name="Kuroda K."/>
            <person name="Liu W.-T."/>
        </authorList>
    </citation>
    <scope>NUCLEOTIDE SEQUENCE</scope>
    <source>
        <strain evidence="1">ADurb.Bin160</strain>
    </source>
</reference>
<comment type="caution">
    <text evidence="1">The sequence shown here is derived from an EMBL/GenBank/DDBJ whole genome shotgun (WGS) entry which is preliminary data.</text>
</comment>
<gene>
    <name evidence="1" type="ORF">BWY04_00712</name>
</gene>
<proteinExistence type="predicted"/>